<dbReference type="EMBL" id="CABVLI010000036">
    <property type="protein sequence ID" value="VVT11407.1"/>
    <property type="molecule type" value="Genomic_DNA"/>
</dbReference>
<dbReference type="Proteomes" id="UP000326857">
    <property type="component" value="Unassembled WGS sequence"/>
</dbReference>
<evidence type="ECO:0000313" key="2">
    <source>
        <dbReference type="EMBL" id="VVT11407.1"/>
    </source>
</evidence>
<reference evidence="2 3" key="1">
    <citation type="submission" date="2019-09" db="EMBL/GenBank/DDBJ databases">
        <authorList>
            <person name="Dittami M. S."/>
        </authorList>
    </citation>
    <scope>NUCLEOTIDE SEQUENCE [LARGE SCALE GENOMIC DNA]</scope>
    <source>
        <strain evidence="2">SPHINGO391</strain>
    </source>
</reference>
<dbReference type="AlphaFoldDB" id="A0A5E7Z2C1"/>
<protein>
    <submittedName>
        <fullName evidence="2">Uncharacterized protein</fullName>
    </submittedName>
</protein>
<feature type="region of interest" description="Disordered" evidence="1">
    <location>
        <begin position="1"/>
        <end position="84"/>
    </location>
</feature>
<evidence type="ECO:0000313" key="3">
    <source>
        <dbReference type="Proteomes" id="UP000326857"/>
    </source>
</evidence>
<accession>A0A5E7Z2C1</accession>
<sequence>MNMEILAPRDARTSKSVTRRSVAGWSVARRAMPAGAATQNTGTGGRPRSAPTRVPRPQSGVVNDPGRTVRGSRRGSRQGGSDAWSVSADIGQIASFGALAGSGAGNVSELFGLVRLSASKKAGWWRISLNRA</sequence>
<gene>
    <name evidence="2" type="ORF">SPHINGO391_410052</name>
</gene>
<organism evidence="2 3">
    <name type="scientific">Sphingomonas aurantiaca</name>
    <dbReference type="NCBI Taxonomy" id="185949"/>
    <lineage>
        <taxon>Bacteria</taxon>
        <taxon>Pseudomonadati</taxon>
        <taxon>Pseudomonadota</taxon>
        <taxon>Alphaproteobacteria</taxon>
        <taxon>Sphingomonadales</taxon>
        <taxon>Sphingomonadaceae</taxon>
        <taxon>Sphingomonas</taxon>
    </lineage>
</organism>
<proteinExistence type="predicted"/>
<name>A0A5E7Z2C1_9SPHN</name>
<evidence type="ECO:0000256" key="1">
    <source>
        <dbReference type="SAM" id="MobiDB-lite"/>
    </source>
</evidence>